<organism evidence="3 4">
    <name type="scientific">Streptococcus intermedius</name>
    <dbReference type="NCBI Taxonomy" id="1338"/>
    <lineage>
        <taxon>Bacteria</taxon>
        <taxon>Bacillati</taxon>
        <taxon>Bacillota</taxon>
        <taxon>Bacilli</taxon>
        <taxon>Lactobacillales</taxon>
        <taxon>Streptococcaceae</taxon>
        <taxon>Streptococcus</taxon>
        <taxon>Streptococcus anginosus group</taxon>
    </lineage>
</organism>
<sequence length="219" mass="24573">MRAFGTVMKKKLFVLVCTVILIPGLVACSSQGNSGKGKKHPTTETTTSTPKKVSKKEQDNPLKDMQQIGNDRVGYVFVPKDWVRFKDLNGSDSYQYSATDAYTIVTMNGYTKQKLGIDAIDDVVVKQVADNYFGMMDKTGKFQGLTGARATITDYRTKDSYRVYQVYGALKSDGKILCAWIFKTKKSDRVYLISLEGNKKSDAFVKQLAYIETTWSENK</sequence>
<dbReference type="AlphaFoldDB" id="A0AAD1FIX7"/>
<proteinExistence type="predicted"/>
<evidence type="ECO:0000256" key="2">
    <source>
        <dbReference type="SAM" id="SignalP"/>
    </source>
</evidence>
<dbReference type="PROSITE" id="PS51257">
    <property type="entry name" value="PROKAR_LIPOPROTEIN"/>
    <property type="match status" value="1"/>
</dbReference>
<evidence type="ECO:0008006" key="5">
    <source>
        <dbReference type="Google" id="ProtNLM"/>
    </source>
</evidence>
<gene>
    <name evidence="3" type="ORF">SITYG_04830</name>
</gene>
<feature type="region of interest" description="Disordered" evidence="1">
    <location>
        <begin position="31"/>
        <end position="63"/>
    </location>
</feature>
<feature type="chain" id="PRO_5042261461" description="Lipoprotein" evidence="2">
    <location>
        <begin position="28"/>
        <end position="219"/>
    </location>
</feature>
<reference evidence="3 4" key="1">
    <citation type="journal article" date="2017" name="Infect. Immun.">
        <title>Characterization of the Pathogenicity of Streptococcus intermedius TYG1620 Isolated from a Human Brain Abscess Based on the Complete Genome Sequence with Transcriptome Analysis and Transposon Mutagenesis in a Murine Subcutaneous Abscess Model.</title>
        <authorList>
            <person name="Hasegawa N."/>
            <person name="Sekizuka T."/>
            <person name="Sugi Y."/>
            <person name="Kawakami N."/>
            <person name="Ogasawara Y."/>
            <person name="Kato K."/>
            <person name="Yamashita A."/>
            <person name="Takeuchi F."/>
            <person name="Kuroda M."/>
        </authorList>
    </citation>
    <scope>NUCLEOTIDE SEQUENCE [LARGE SCALE GENOMIC DNA]</scope>
    <source>
        <strain evidence="3 4">TYG1620</strain>
    </source>
</reference>
<name>A0AAD1FIX7_STRIT</name>
<feature type="signal peptide" evidence="2">
    <location>
        <begin position="1"/>
        <end position="27"/>
    </location>
</feature>
<accession>A0AAD1FIX7</accession>
<keyword evidence="2" id="KW-0732">Signal</keyword>
<evidence type="ECO:0000256" key="1">
    <source>
        <dbReference type="SAM" id="MobiDB-lite"/>
    </source>
</evidence>
<dbReference type="EMBL" id="AP014880">
    <property type="protein sequence ID" value="BAW16469.1"/>
    <property type="molecule type" value="Genomic_DNA"/>
</dbReference>
<evidence type="ECO:0000313" key="3">
    <source>
        <dbReference type="EMBL" id="BAW16469.1"/>
    </source>
</evidence>
<dbReference type="Proteomes" id="UP000217792">
    <property type="component" value="Chromosome"/>
</dbReference>
<protein>
    <recommendedName>
        <fullName evidence="5">Lipoprotein</fullName>
    </recommendedName>
</protein>
<evidence type="ECO:0000313" key="4">
    <source>
        <dbReference type="Proteomes" id="UP000217792"/>
    </source>
</evidence>